<dbReference type="InterPro" id="IPR036663">
    <property type="entry name" value="Fumarylacetoacetase_C_sf"/>
</dbReference>
<dbReference type="SUPFAM" id="SSF56529">
    <property type="entry name" value="FAH"/>
    <property type="match status" value="1"/>
</dbReference>
<gene>
    <name evidence="6" type="ORF">CAL29_24385</name>
</gene>
<dbReference type="AlphaFoldDB" id="A0A261S265"/>
<dbReference type="GO" id="GO:0044281">
    <property type="term" value="P:small molecule metabolic process"/>
    <property type="evidence" value="ECO:0007669"/>
    <property type="project" value="UniProtKB-ARBA"/>
</dbReference>
<dbReference type="Pfam" id="PF10370">
    <property type="entry name" value="Rv2993c-like_N"/>
    <property type="match status" value="1"/>
</dbReference>
<feature type="domain" description="Rv2993c-like N-terminal" evidence="5">
    <location>
        <begin position="1"/>
        <end position="62"/>
    </location>
</feature>
<feature type="domain" description="Fumarylacetoacetase-like C-terminal" evidence="4">
    <location>
        <begin position="68"/>
        <end position="273"/>
    </location>
</feature>
<evidence type="ECO:0000259" key="4">
    <source>
        <dbReference type="Pfam" id="PF01557"/>
    </source>
</evidence>
<dbReference type="Pfam" id="PF01557">
    <property type="entry name" value="FAA_hydrolase"/>
    <property type="match status" value="1"/>
</dbReference>
<dbReference type="PANTHER" id="PTHR42796">
    <property type="entry name" value="FUMARYLACETOACETATE HYDROLASE DOMAIN-CONTAINING PROTEIN 2A-RELATED"/>
    <property type="match status" value="1"/>
</dbReference>
<dbReference type="PANTHER" id="PTHR42796:SF4">
    <property type="entry name" value="FUMARYLACETOACETATE HYDROLASE DOMAIN-CONTAINING PROTEIN 2A"/>
    <property type="match status" value="1"/>
</dbReference>
<evidence type="ECO:0000313" key="6">
    <source>
        <dbReference type="EMBL" id="OZI31077.1"/>
    </source>
</evidence>
<dbReference type="RefSeq" id="WP_094855492.1">
    <property type="nucleotide sequence ID" value="NZ_NEVM01000005.1"/>
</dbReference>
<protein>
    <submittedName>
        <fullName evidence="6">5-carboxymethyl-2-hydroxymuconate isomerase</fullName>
    </submittedName>
</protein>
<evidence type="ECO:0000256" key="3">
    <source>
        <dbReference type="ARBA" id="ARBA00022723"/>
    </source>
</evidence>
<sequence>MRLVSYLHVGRPGFGVVQDDRIKVLSDGDTTLMDFLREPALLRTLESCKRELPLADVTLLPPIPNPGKIICIGLNYHEHVAESGRTVTRHPSLFARYPESQVGHLSPMVSPLESDKLDYEGELAVIIGKGGRRIKAEQAMAHIAGYACYNDGSVRDWQHHTSQFLAGKSFVGTGAFGPWMVTADEIEDPRPLRLQTRLNGQIMQDATIDMMITPIPEQIAYISSIMPLAPGDVIVTGTPGGVGTKRTPPVYLRDGDVVEVEIDRVGVLRNPVRAEQRDASV</sequence>
<organism evidence="6 7">
    <name type="scientific">Bordetella genomosp. 10</name>
    <dbReference type="NCBI Taxonomy" id="1416804"/>
    <lineage>
        <taxon>Bacteria</taxon>
        <taxon>Pseudomonadati</taxon>
        <taxon>Pseudomonadota</taxon>
        <taxon>Betaproteobacteria</taxon>
        <taxon>Burkholderiales</taxon>
        <taxon>Alcaligenaceae</taxon>
        <taxon>Bordetella</taxon>
    </lineage>
</organism>
<dbReference type="OrthoDB" id="9805307at2"/>
<dbReference type="InterPro" id="IPR051121">
    <property type="entry name" value="FAH"/>
</dbReference>
<reference evidence="7" key="1">
    <citation type="submission" date="2017-05" db="EMBL/GenBank/DDBJ databases">
        <title>Complete and WGS of Bordetella genogroups.</title>
        <authorList>
            <person name="Spilker T."/>
            <person name="Lipuma J."/>
        </authorList>
    </citation>
    <scope>NUCLEOTIDE SEQUENCE [LARGE SCALE GENOMIC DNA]</scope>
    <source>
        <strain evidence="7">AU16122</strain>
    </source>
</reference>
<dbReference type="EMBL" id="NEVM01000005">
    <property type="protein sequence ID" value="OZI31077.1"/>
    <property type="molecule type" value="Genomic_DNA"/>
</dbReference>
<proteinExistence type="inferred from homology"/>
<evidence type="ECO:0000256" key="1">
    <source>
        <dbReference type="ARBA" id="ARBA00001946"/>
    </source>
</evidence>
<evidence type="ECO:0000256" key="2">
    <source>
        <dbReference type="ARBA" id="ARBA00010211"/>
    </source>
</evidence>
<dbReference type="Proteomes" id="UP000216020">
    <property type="component" value="Unassembled WGS sequence"/>
</dbReference>
<comment type="caution">
    <text evidence="6">The sequence shown here is derived from an EMBL/GenBank/DDBJ whole genome shotgun (WGS) entry which is preliminary data.</text>
</comment>
<name>A0A261S265_9BORD</name>
<evidence type="ECO:0000313" key="7">
    <source>
        <dbReference type="Proteomes" id="UP000216020"/>
    </source>
</evidence>
<dbReference type="Gene3D" id="3.90.850.10">
    <property type="entry name" value="Fumarylacetoacetase-like, C-terminal domain"/>
    <property type="match status" value="1"/>
</dbReference>
<keyword evidence="7" id="KW-1185">Reference proteome</keyword>
<dbReference type="GO" id="GO:0016853">
    <property type="term" value="F:isomerase activity"/>
    <property type="evidence" value="ECO:0007669"/>
    <property type="project" value="UniProtKB-KW"/>
</dbReference>
<evidence type="ECO:0000259" key="5">
    <source>
        <dbReference type="Pfam" id="PF10370"/>
    </source>
</evidence>
<keyword evidence="3" id="KW-0479">Metal-binding</keyword>
<dbReference type="InterPro" id="IPR011234">
    <property type="entry name" value="Fumarylacetoacetase-like_C"/>
</dbReference>
<keyword evidence="6" id="KW-0413">Isomerase</keyword>
<comment type="similarity">
    <text evidence="2">Belongs to the FAH family.</text>
</comment>
<accession>A0A261S265</accession>
<comment type="cofactor">
    <cofactor evidence="1">
        <name>Mg(2+)</name>
        <dbReference type="ChEBI" id="CHEBI:18420"/>
    </cofactor>
</comment>
<dbReference type="GO" id="GO:0046872">
    <property type="term" value="F:metal ion binding"/>
    <property type="evidence" value="ECO:0007669"/>
    <property type="project" value="UniProtKB-KW"/>
</dbReference>
<dbReference type="FunFam" id="3.90.850.10:FF:000008">
    <property type="entry name" value="FAA hydrolase family protein"/>
    <property type="match status" value="1"/>
</dbReference>
<dbReference type="InterPro" id="IPR018833">
    <property type="entry name" value="Rv2993c-like_N"/>
</dbReference>